<name>A0A5S6R5J2_TRIMR</name>
<dbReference type="AlphaFoldDB" id="A0A5S6R5J2"/>
<proteinExistence type="predicted"/>
<organism evidence="1 2">
    <name type="scientific">Trichuris muris</name>
    <name type="common">Mouse whipworm</name>
    <dbReference type="NCBI Taxonomy" id="70415"/>
    <lineage>
        <taxon>Eukaryota</taxon>
        <taxon>Metazoa</taxon>
        <taxon>Ecdysozoa</taxon>
        <taxon>Nematoda</taxon>
        <taxon>Enoplea</taxon>
        <taxon>Dorylaimia</taxon>
        <taxon>Trichinellida</taxon>
        <taxon>Trichuridae</taxon>
        <taxon>Trichuris</taxon>
    </lineage>
</organism>
<keyword evidence="1" id="KW-1185">Reference proteome</keyword>
<evidence type="ECO:0000313" key="1">
    <source>
        <dbReference type="Proteomes" id="UP000046395"/>
    </source>
</evidence>
<protein>
    <submittedName>
        <fullName evidence="2">Uncharacterized protein</fullName>
    </submittedName>
</protein>
<dbReference type="Proteomes" id="UP000046395">
    <property type="component" value="Unassembled WGS sequence"/>
</dbReference>
<dbReference type="WBParaSite" id="TMUE_3000014698.1">
    <property type="protein sequence ID" value="TMUE_3000014698.1"/>
    <property type="gene ID" value="WBGene00302296"/>
</dbReference>
<evidence type="ECO:0000313" key="2">
    <source>
        <dbReference type="WBParaSite" id="TMUE_3000014698.1"/>
    </source>
</evidence>
<accession>A0A5S6R5J2</accession>
<reference evidence="2" key="1">
    <citation type="submission" date="2019-12" db="UniProtKB">
        <authorList>
            <consortium name="WormBaseParasite"/>
        </authorList>
    </citation>
    <scope>IDENTIFICATION</scope>
</reference>
<sequence length="100" mass="11604">MQRKTLPKRVFPENRNLVPSSKHPVRTLLFIRAWAQRKMTLDFYDFMFDMNEAATVKLNAAMRRVAEEWLLKNLVPVGSPSLTVAFGNNYQVPARLEPLN</sequence>